<feature type="region of interest" description="Disordered" evidence="1">
    <location>
        <begin position="79"/>
        <end position="113"/>
    </location>
</feature>
<dbReference type="Proteomes" id="UP000030645">
    <property type="component" value="Unassembled WGS sequence"/>
</dbReference>
<proteinExistence type="predicted"/>
<feature type="compositionally biased region" description="Basic and acidic residues" evidence="1">
    <location>
        <begin position="103"/>
        <end position="113"/>
    </location>
</feature>
<protein>
    <submittedName>
        <fullName evidence="2">Uncharacterized protein</fullName>
    </submittedName>
</protein>
<keyword evidence="3" id="KW-1185">Reference proteome</keyword>
<evidence type="ECO:0000256" key="1">
    <source>
        <dbReference type="SAM" id="MobiDB-lite"/>
    </source>
</evidence>
<sequence>MGVTTGMITRSVAVKVGEDDDVALPTVERLKLRRHVASQRVGPEKMKVAFGMRVLEPKSMILVPTFVCKKPRPLEEFSKDCISGGGSDKGKTRSGGPSLNKTLYEERQNRQSQDERTIAVLMHYVRRRLKKTNGYNPNASEKEDCEVFGEGMDEDLDNWNSDIDLVDSFENS</sequence>
<evidence type="ECO:0000313" key="2">
    <source>
        <dbReference type="EMBL" id="EXB93651.1"/>
    </source>
</evidence>
<reference evidence="3" key="1">
    <citation type="submission" date="2013-01" db="EMBL/GenBank/DDBJ databases">
        <title>Draft Genome Sequence of a Mulberry Tree, Morus notabilis C.K. Schneid.</title>
        <authorList>
            <person name="He N."/>
            <person name="Zhao S."/>
        </authorList>
    </citation>
    <scope>NUCLEOTIDE SEQUENCE</scope>
</reference>
<organism evidence="2 3">
    <name type="scientific">Morus notabilis</name>
    <dbReference type="NCBI Taxonomy" id="981085"/>
    <lineage>
        <taxon>Eukaryota</taxon>
        <taxon>Viridiplantae</taxon>
        <taxon>Streptophyta</taxon>
        <taxon>Embryophyta</taxon>
        <taxon>Tracheophyta</taxon>
        <taxon>Spermatophyta</taxon>
        <taxon>Magnoliopsida</taxon>
        <taxon>eudicotyledons</taxon>
        <taxon>Gunneridae</taxon>
        <taxon>Pentapetalae</taxon>
        <taxon>rosids</taxon>
        <taxon>fabids</taxon>
        <taxon>Rosales</taxon>
        <taxon>Moraceae</taxon>
        <taxon>Moreae</taxon>
        <taxon>Morus</taxon>
    </lineage>
</organism>
<gene>
    <name evidence="2" type="ORF">L484_018037</name>
</gene>
<name>W9RJ19_9ROSA</name>
<evidence type="ECO:0000313" key="3">
    <source>
        <dbReference type="Proteomes" id="UP000030645"/>
    </source>
</evidence>
<accession>W9RJ19</accession>
<dbReference type="AlphaFoldDB" id="W9RJ19"/>
<dbReference type="EMBL" id="KE345083">
    <property type="protein sequence ID" value="EXB93651.1"/>
    <property type="molecule type" value="Genomic_DNA"/>
</dbReference>